<evidence type="ECO:0000256" key="1">
    <source>
        <dbReference type="SAM" id="MobiDB-lite"/>
    </source>
</evidence>
<evidence type="ECO:0000313" key="3">
    <source>
        <dbReference type="Proteomes" id="UP001302652"/>
    </source>
</evidence>
<sequence length="125" mass="13876">MGLADFIEAELRGLIDDWTDYARVLSQDGSQLRESQLRNSAADILMAVAANMRKAQSPAQQETRSRGDKDAPHSTFNHVAHEQRMIACPTASASTMWLRNSVRCAPQCCAAGRKRHPAAPQRSRR</sequence>
<reference evidence="2 3" key="1">
    <citation type="submission" date="2023-10" db="EMBL/GenBank/DDBJ databases">
        <title>Surface-active antibiotics is a multifunctional adaptation for post-fire microbes.</title>
        <authorList>
            <person name="Liu M.D."/>
            <person name="Du Y."/>
            <person name="Koupaei S.K."/>
            <person name="Kim N.R."/>
            <person name="Zhang W."/>
            <person name="Traxler M.F."/>
        </authorList>
    </citation>
    <scope>NUCLEOTIDE SEQUENCE [LARGE SCALE GENOMIC DNA]</scope>
    <source>
        <strain evidence="2 3">F3</strain>
    </source>
</reference>
<evidence type="ECO:0000313" key="2">
    <source>
        <dbReference type="EMBL" id="WOD14003.1"/>
    </source>
</evidence>
<evidence type="ECO:0008006" key="4">
    <source>
        <dbReference type="Google" id="ProtNLM"/>
    </source>
</evidence>
<proteinExistence type="predicted"/>
<dbReference type="EMBL" id="CP136511">
    <property type="protein sequence ID" value="WOD14003.1"/>
    <property type="molecule type" value="Genomic_DNA"/>
</dbReference>
<feature type="region of interest" description="Disordered" evidence="1">
    <location>
        <begin position="52"/>
        <end position="74"/>
    </location>
</feature>
<accession>A0ABZ0ECS2</accession>
<dbReference type="RefSeq" id="WP_317015748.1">
    <property type="nucleotide sequence ID" value="NZ_CP136511.1"/>
</dbReference>
<dbReference type="Proteomes" id="UP001302652">
    <property type="component" value="Chromosome 3"/>
</dbReference>
<keyword evidence="3" id="KW-1185">Reference proteome</keyword>
<gene>
    <name evidence="2" type="ORF">RW095_00195</name>
</gene>
<feature type="compositionally biased region" description="Basic and acidic residues" evidence="1">
    <location>
        <begin position="63"/>
        <end position="72"/>
    </location>
</feature>
<name>A0ABZ0ECS2_9BURK</name>
<organism evidence="2 3">
    <name type="scientific">Paraburkholderia kirstenboschensis</name>
    <dbReference type="NCBI Taxonomy" id="1245436"/>
    <lineage>
        <taxon>Bacteria</taxon>
        <taxon>Pseudomonadati</taxon>
        <taxon>Pseudomonadota</taxon>
        <taxon>Betaproteobacteria</taxon>
        <taxon>Burkholderiales</taxon>
        <taxon>Burkholderiaceae</taxon>
        <taxon>Paraburkholderia</taxon>
    </lineage>
</organism>
<protein>
    <recommendedName>
        <fullName evidence="4">RsbT co-antagonist protein RsbRD N-terminal domain-containing protein</fullName>
    </recommendedName>
</protein>